<dbReference type="SMART" id="SM00849">
    <property type="entry name" value="Lactamase_B"/>
    <property type="match status" value="1"/>
</dbReference>
<dbReference type="Pfam" id="PF00753">
    <property type="entry name" value="Lactamase_B"/>
    <property type="match status" value="1"/>
</dbReference>
<name>A0A5D0R3E6_9FLAO</name>
<accession>A0A5D0R3E6</accession>
<comment type="caution">
    <text evidence="4">The sequence shown here is derived from an EMBL/GenBank/DDBJ whole genome shotgun (WGS) entry which is preliminary data.</text>
</comment>
<dbReference type="CDD" id="cd16295">
    <property type="entry name" value="TTHA0252-CPSF-like_MBL-fold"/>
    <property type="match status" value="1"/>
</dbReference>
<evidence type="ECO:0000313" key="4">
    <source>
        <dbReference type="EMBL" id="TYB75559.1"/>
    </source>
</evidence>
<dbReference type="SUPFAM" id="SSF56281">
    <property type="entry name" value="Metallo-hydrolase/oxidoreductase"/>
    <property type="match status" value="1"/>
</dbReference>
<evidence type="ECO:0000313" key="5">
    <source>
        <dbReference type="Proteomes" id="UP000324358"/>
    </source>
</evidence>
<evidence type="ECO:0000259" key="3">
    <source>
        <dbReference type="SMART" id="SM01027"/>
    </source>
</evidence>
<dbReference type="InterPro" id="IPR001279">
    <property type="entry name" value="Metallo-B-lactamas"/>
</dbReference>
<feature type="domain" description="Beta-Casp" evidence="3">
    <location>
        <begin position="254"/>
        <end position="373"/>
    </location>
</feature>
<sequence length="460" mass="52381">MINELNRVKVTFLGASQVVTGSKYLLETGDLNIMIDCGMFQGLKELRALNWQDLPIDVPAIDVVLLTHGHLDHVGYLPRLVRQGFSGKIIGTGPTLAIAEIILRDSAKIHEEEAEKANKEKYSKHEPALPFFSALDVERTIRMFQSQLPDKWIDLSELCKYRFQYNGHILGATFIELNINEKRFVFSGDIGRQEDYLLEPPKRPEWADYLFIESTYGNKLHPEENVEAILTDLVKQTIHKKGNLIIPSFAVERLQTLMFVLWKLFKENKIPNIPIIVDSPMGHNVLDIFSQFPDWHKLSHSEYQAMVQHVIITESYRDTWKAIDDKRSKIVIAGSGMVTGGRVLTYLQQLIDESATTVLLVGYQAEGTRGRQLLDGAHEIKFFGKYYPVKARVAHLESLSAHADQKGLLHWMSGIKNIPEKVFLVHGEPAAMDAFRVKIQTDLNWLVSMPKLNEVEILNI</sequence>
<dbReference type="AlphaFoldDB" id="A0A5D0R3E6"/>
<dbReference type="InterPro" id="IPR011108">
    <property type="entry name" value="RMMBL"/>
</dbReference>
<dbReference type="Gene3D" id="3.60.15.10">
    <property type="entry name" value="Ribonuclease Z/Hydroxyacylglutathione hydrolase-like"/>
    <property type="match status" value="1"/>
</dbReference>
<reference evidence="4 5" key="1">
    <citation type="submission" date="2019-08" db="EMBL/GenBank/DDBJ databases">
        <title>Genomes of Antarctic Bizionia species.</title>
        <authorList>
            <person name="Bowman J.P."/>
        </authorList>
    </citation>
    <scope>NUCLEOTIDE SEQUENCE [LARGE SCALE GENOMIC DNA]</scope>
    <source>
        <strain evidence="4 5">APA-1</strain>
    </source>
</reference>
<feature type="domain" description="Metallo-beta-lactamase" evidence="2">
    <location>
        <begin position="20"/>
        <end position="249"/>
    </location>
</feature>
<dbReference type="Pfam" id="PF07521">
    <property type="entry name" value="RMMBL"/>
    <property type="match status" value="1"/>
</dbReference>
<dbReference type="Pfam" id="PF10996">
    <property type="entry name" value="Beta-Casp"/>
    <property type="match status" value="1"/>
</dbReference>
<dbReference type="GO" id="GO:0004521">
    <property type="term" value="F:RNA endonuclease activity"/>
    <property type="evidence" value="ECO:0007669"/>
    <property type="project" value="TreeGrafter"/>
</dbReference>
<dbReference type="GO" id="GO:0016787">
    <property type="term" value="F:hydrolase activity"/>
    <property type="evidence" value="ECO:0007669"/>
    <property type="project" value="UniProtKB-KW"/>
</dbReference>
<gene>
    <name evidence="4" type="ORF">ES675_05410</name>
</gene>
<dbReference type="PANTHER" id="PTHR11203">
    <property type="entry name" value="CLEAVAGE AND POLYADENYLATION SPECIFICITY FACTOR FAMILY MEMBER"/>
    <property type="match status" value="1"/>
</dbReference>
<dbReference type="InterPro" id="IPR022712">
    <property type="entry name" value="Beta_Casp"/>
</dbReference>
<keyword evidence="5" id="KW-1185">Reference proteome</keyword>
<keyword evidence="1 4" id="KW-0378">Hydrolase</keyword>
<dbReference type="SMART" id="SM01027">
    <property type="entry name" value="Beta-Casp"/>
    <property type="match status" value="1"/>
</dbReference>
<dbReference type="Proteomes" id="UP000324358">
    <property type="component" value="Unassembled WGS sequence"/>
</dbReference>
<organism evidence="4 5">
    <name type="scientific">Bizionia algoritergicola</name>
    <dbReference type="NCBI Taxonomy" id="291187"/>
    <lineage>
        <taxon>Bacteria</taxon>
        <taxon>Pseudomonadati</taxon>
        <taxon>Bacteroidota</taxon>
        <taxon>Flavobacteriia</taxon>
        <taxon>Flavobacteriales</taxon>
        <taxon>Flavobacteriaceae</taxon>
        <taxon>Bizionia</taxon>
    </lineage>
</organism>
<dbReference type="OrthoDB" id="9803916at2"/>
<proteinExistence type="predicted"/>
<dbReference type="Gene3D" id="3.40.50.10890">
    <property type="match status" value="1"/>
</dbReference>
<dbReference type="EMBL" id="VSKL01000001">
    <property type="protein sequence ID" value="TYB75559.1"/>
    <property type="molecule type" value="Genomic_DNA"/>
</dbReference>
<evidence type="ECO:0000259" key="2">
    <source>
        <dbReference type="SMART" id="SM00849"/>
    </source>
</evidence>
<dbReference type="PANTHER" id="PTHR11203:SF37">
    <property type="entry name" value="INTEGRATOR COMPLEX SUBUNIT 11"/>
    <property type="match status" value="1"/>
</dbReference>
<protein>
    <submittedName>
        <fullName evidence="4">MBL fold metallo-hydrolase</fullName>
    </submittedName>
</protein>
<dbReference type="InterPro" id="IPR050698">
    <property type="entry name" value="MBL"/>
</dbReference>
<evidence type="ECO:0000256" key="1">
    <source>
        <dbReference type="ARBA" id="ARBA00022801"/>
    </source>
</evidence>
<dbReference type="InterPro" id="IPR036866">
    <property type="entry name" value="RibonucZ/Hydroxyglut_hydro"/>
</dbReference>
<dbReference type="RefSeq" id="WP_066248329.1">
    <property type="nucleotide sequence ID" value="NZ_VSKL01000001.1"/>
</dbReference>